<dbReference type="InterPro" id="IPR006016">
    <property type="entry name" value="UspA"/>
</dbReference>
<organism evidence="3 5">
    <name type="scientific">Halodesulfurarchaeum formicicum</name>
    <dbReference type="NCBI Taxonomy" id="1873524"/>
    <lineage>
        <taxon>Archaea</taxon>
        <taxon>Methanobacteriati</taxon>
        <taxon>Methanobacteriota</taxon>
        <taxon>Stenosarchaea group</taxon>
        <taxon>Halobacteria</taxon>
        <taxon>Halobacteriales</taxon>
        <taxon>Halobacteriaceae</taxon>
        <taxon>Halodesulfurarchaeum</taxon>
    </lineage>
</organism>
<dbReference type="OrthoDB" id="262370at2157"/>
<dbReference type="InterPro" id="IPR014729">
    <property type="entry name" value="Rossmann-like_a/b/a_fold"/>
</dbReference>
<gene>
    <name evidence="3" type="primary">uspA8</name>
    <name evidence="4" type="ORF">HSR6_0659</name>
    <name evidence="3" type="ORF">HTSR_0634</name>
</gene>
<comment type="similarity">
    <text evidence="1">Belongs to the universal stress protein A family.</text>
</comment>
<evidence type="ECO:0000313" key="6">
    <source>
        <dbReference type="Proteomes" id="UP000186165"/>
    </source>
</evidence>
<dbReference type="GeneID" id="30417181"/>
<dbReference type="PANTHER" id="PTHR46268">
    <property type="entry name" value="STRESS RESPONSE PROTEIN NHAX"/>
    <property type="match status" value="1"/>
</dbReference>
<evidence type="ECO:0000256" key="1">
    <source>
        <dbReference type="ARBA" id="ARBA00008791"/>
    </source>
</evidence>
<dbReference type="EMBL" id="CP016804">
    <property type="protein sequence ID" value="APE95119.1"/>
    <property type="molecule type" value="Genomic_DNA"/>
</dbReference>
<proteinExistence type="inferred from homology"/>
<evidence type="ECO:0000313" key="4">
    <source>
        <dbReference type="EMBL" id="APE95119.1"/>
    </source>
</evidence>
<dbReference type="STRING" id="1873524.HSR6_0659"/>
<dbReference type="PANTHER" id="PTHR46268:SF6">
    <property type="entry name" value="UNIVERSAL STRESS PROTEIN UP12"/>
    <property type="match status" value="1"/>
</dbReference>
<reference evidence="6" key="2">
    <citation type="submission" date="2016-08" db="EMBL/GenBank/DDBJ databases">
        <title>Discovery of first anaerobic lithoheterotrophic haloarchae widely represented in hypersaline habitats.</title>
        <authorList>
            <person name="Sorokin D.Y."/>
            <person name="Kublanov I.V."/>
            <person name="Roman P."/>
            <person name="Sinninghe Damste J.S."/>
            <person name="Golyshin P.N."/>
            <person name="Rojo D."/>
            <person name="Ciordia S."/>
            <person name="Mena Md.C."/>
            <person name="Ferrer M."/>
            <person name="Smedile F."/>
            <person name="Messina E."/>
            <person name="La Cono V."/>
            <person name="Yakimov M.M."/>
        </authorList>
    </citation>
    <scope>NUCLEOTIDE SEQUENCE [LARGE SCALE GENOMIC DNA]</scope>
    <source>
        <strain evidence="6">HSR6</strain>
    </source>
</reference>
<dbReference type="InterPro" id="IPR006015">
    <property type="entry name" value="Universal_stress_UspA"/>
</dbReference>
<evidence type="ECO:0000259" key="2">
    <source>
        <dbReference type="Pfam" id="PF00582"/>
    </source>
</evidence>
<dbReference type="SUPFAM" id="SSF52402">
    <property type="entry name" value="Adenine nucleotide alpha hydrolases-like"/>
    <property type="match status" value="1"/>
</dbReference>
<dbReference type="Gene3D" id="3.40.50.620">
    <property type="entry name" value="HUPs"/>
    <property type="match status" value="1"/>
</dbReference>
<keyword evidence="6" id="KW-1185">Reference proteome</keyword>
<sequence>MRKILVPVDGSEQADAALAYAIERFSDAEITALHVVDLPQGYFAATAGDPEEIPSVEHHKEEARELLEAVEAEAEQFGGGVETDIATGDPADEILEYASAHDFDEIVIGSRGISGVGRIVFGSVAEKVVRRAEIPVVVVH</sequence>
<dbReference type="EMBL" id="CP016070">
    <property type="protein sequence ID" value="AOW79827.1"/>
    <property type="molecule type" value="Genomic_DNA"/>
</dbReference>
<dbReference type="Pfam" id="PF00582">
    <property type="entry name" value="Usp"/>
    <property type="match status" value="1"/>
</dbReference>
<reference evidence="3 5" key="1">
    <citation type="submission" date="2016-06" db="EMBL/GenBank/DDBJ databases">
        <title>Discovery of anaerobic lithoheterotrophic haloarchaeon capable of sulfur respiration by hydrogen and formate.</title>
        <authorList>
            <person name="Sorokin D.Y."/>
            <person name="Kublanov I.V."/>
            <person name="Roman P."/>
            <person name="Sinninghe Damste J.S."/>
            <person name="Golyshin P.N."/>
            <person name="Rojo D."/>
            <person name="Ciordia S."/>
            <person name="Mena Md.C."/>
            <person name="Ferrer M."/>
            <person name="Smedile F."/>
            <person name="Messina E."/>
            <person name="La Cono V."/>
            <person name="Yakimov M.M."/>
        </authorList>
    </citation>
    <scope>NUCLEOTIDE SEQUENCE [LARGE SCALE GENOMIC DNA]</scope>
    <source>
        <strain evidence="3 5">HTSR1</strain>
    </source>
</reference>
<dbReference type="PRINTS" id="PR01438">
    <property type="entry name" value="UNVRSLSTRESS"/>
</dbReference>
<name>A0A1D8S392_9EURY</name>
<feature type="domain" description="UspA" evidence="2">
    <location>
        <begin position="1"/>
        <end position="140"/>
    </location>
</feature>
<dbReference type="CDD" id="cd00293">
    <property type="entry name" value="USP-like"/>
    <property type="match status" value="1"/>
</dbReference>
<accession>A0A1D8S392</accession>
<dbReference type="KEGG" id="hhsr:HSR6_0659"/>
<accession>A0A1J1ABK5</accession>
<dbReference type="AlphaFoldDB" id="A0A1D8S392"/>
<dbReference type="Proteomes" id="UP000185608">
    <property type="component" value="Chromosome"/>
</dbReference>
<protein>
    <submittedName>
        <fullName evidence="3">Universal stress protein UspA</fullName>
    </submittedName>
</protein>
<reference evidence="4" key="3">
    <citation type="journal article" date="2017" name="ISME J.">
        <title>Discovery of anaerobic lithoheterotrophic haloarchaea, ubiquitous in hypersaline habitats.</title>
        <authorList>
            <person name="Sorokin D.Y."/>
            <person name="Messina E."/>
            <person name="Smedile F."/>
            <person name="Roman P."/>
            <person name="Damste J.S.S."/>
            <person name="Ciordia S."/>
            <person name="Mena M.C."/>
            <person name="Ferrer M."/>
            <person name="Golyshin P.N."/>
            <person name="Kublanov I.V."/>
            <person name="Samarov N.I."/>
            <person name="Toshchakov S.V."/>
            <person name="La Cono V."/>
            <person name="Yakimov M.M."/>
        </authorList>
    </citation>
    <scope>NUCLEOTIDE SEQUENCE</scope>
    <source>
        <strain evidence="4">HSR6</strain>
    </source>
</reference>
<evidence type="ECO:0000313" key="5">
    <source>
        <dbReference type="Proteomes" id="UP000185608"/>
    </source>
</evidence>
<dbReference type="RefSeq" id="WP_070364570.1">
    <property type="nucleotide sequence ID" value="NZ_CP016070.1"/>
</dbReference>
<dbReference type="Proteomes" id="UP000186165">
    <property type="component" value="Chromosome"/>
</dbReference>
<evidence type="ECO:0000313" key="3">
    <source>
        <dbReference type="EMBL" id="AOW79827.1"/>
    </source>
</evidence>
<dbReference type="KEGG" id="halh:HTSR_0634"/>